<gene>
    <name evidence="1" type="ORF">ACFSW8_03820</name>
</gene>
<accession>A0ABW4Z8M2</accession>
<evidence type="ECO:0000313" key="2">
    <source>
        <dbReference type="Proteomes" id="UP001597389"/>
    </source>
</evidence>
<sequence length="194" mass="22032">MIIPTLVVLCILWVVTCGPTPVQKEYIDTSFKIEEVRTDSKILSIKTSLGYFSSDLSRDVLDDELHPPFYANSTVSSFTFKPSDKKTFDALSMPVRYLDPSEKGQIYDVSDRDPLAGKYPGKDGVKFPSDENVYQLGRIFGAHFYSKNWGITYLYYSPNTPDEVSVLVFPDSERTYQTWEVEQLILKGMLSGVH</sequence>
<name>A0ABW4Z8M2_9BACT</name>
<reference evidence="2" key="1">
    <citation type="journal article" date="2019" name="Int. J. Syst. Evol. Microbiol.">
        <title>The Global Catalogue of Microorganisms (GCM) 10K type strain sequencing project: providing services to taxonomists for standard genome sequencing and annotation.</title>
        <authorList>
            <consortium name="The Broad Institute Genomics Platform"/>
            <consortium name="The Broad Institute Genome Sequencing Center for Infectious Disease"/>
            <person name="Wu L."/>
            <person name="Ma J."/>
        </authorList>
    </citation>
    <scope>NUCLEOTIDE SEQUENCE [LARGE SCALE GENOMIC DNA]</scope>
    <source>
        <strain evidence="2">CCUG 57942</strain>
    </source>
</reference>
<dbReference type="RefSeq" id="WP_377177487.1">
    <property type="nucleotide sequence ID" value="NZ_JBHUJB010000018.1"/>
</dbReference>
<comment type="caution">
    <text evidence="1">The sequence shown here is derived from an EMBL/GenBank/DDBJ whole genome shotgun (WGS) entry which is preliminary data.</text>
</comment>
<dbReference type="Proteomes" id="UP001597389">
    <property type="component" value="Unassembled WGS sequence"/>
</dbReference>
<dbReference type="EMBL" id="JBHUJB010000018">
    <property type="protein sequence ID" value="MFD2158022.1"/>
    <property type="molecule type" value="Genomic_DNA"/>
</dbReference>
<keyword evidence="2" id="KW-1185">Reference proteome</keyword>
<protein>
    <submittedName>
        <fullName evidence="1">Uncharacterized protein</fullName>
    </submittedName>
</protein>
<proteinExistence type="predicted"/>
<evidence type="ECO:0000313" key="1">
    <source>
        <dbReference type="EMBL" id="MFD2158022.1"/>
    </source>
</evidence>
<organism evidence="1 2">
    <name type="scientific">Rubritalea tangerina</name>
    <dbReference type="NCBI Taxonomy" id="430798"/>
    <lineage>
        <taxon>Bacteria</taxon>
        <taxon>Pseudomonadati</taxon>
        <taxon>Verrucomicrobiota</taxon>
        <taxon>Verrucomicrobiia</taxon>
        <taxon>Verrucomicrobiales</taxon>
        <taxon>Rubritaleaceae</taxon>
        <taxon>Rubritalea</taxon>
    </lineage>
</organism>